<evidence type="ECO:0000313" key="5">
    <source>
        <dbReference type="EMBL" id="SHJ24062.1"/>
    </source>
</evidence>
<gene>
    <name evidence="5" type="ORF">SAMN04488508_106390</name>
</gene>
<dbReference type="GO" id="GO:0003700">
    <property type="term" value="F:DNA-binding transcription factor activity"/>
    <property type="evidence" value="ECO:0007669"/>
    <property type="project" value="InterPro"/>
</dbReference>
<name>A0A1M6HPC3_9FLAO</name>
<dbReference type="PRINTS" id="PR00032">
    <property type="entry name" value="HTHARAC"/>
</dbReference>
<dbReference type="InterPro" id="IPR018060">
    <property type="entry name" value="HTH_AraC"/>
</dbReference>
<keyword evidence="6" id="KW-1185">Reference proteome</keyword>
<evidence type="ECO:0000313" key="6">
    <source>
        <dbReference type="Proteomes" id="UP000184432"/>
    </source>
</evidence>
<evidence type="ECO:0000259" key="4">
    <source>
        <dbReference type="PROSITE" id="PS01124"/>
    </source>
</evidence>
<sequence length="289" mass="33862">MHKLLGLGKPRHPAISLVQSKDVDWTLDLYDKNYIWDFYMIGFKYHDSSFLYGRKYYDFEEGTMVFTSPGQVIKSTNPPTKGFDEGWTLYFHPDFIQQSELGKKIKKYSFFSYASNEALHLSENEKTKISQCVNEIEQEYSQNIDTHSQTLIISNLELLLNYCNRFYDRQFYTRSNNQQDIVVKIEEFLTNYYNSEQARQNGIPTVKLCAEKVNLSQNYLSDLLKKETGKNTQEQIHFHLIEKAKNMLLNSNATVSEIAYDLGFDYPQYFGNLFKSKTGVSPNKYRTIN</sequence>
<dbReference type="AlphaFoldDB" id="A0A1M6HPC3"/>
<evidence type="ECO:0000256" key="3">
    <source>
        <dbReference type="ARBA" id="ARBA00023163"/>
    </source>
</evidence>
<dbReference type="PANTHER" id="PTHR43280">
    <property type="entry name" value="ARAC-FAMILY TRANSCRIPTIONAL REGULATOR"/>
    <property type="match status" value="1"/>
</dbReference>
<dbReference type="Gene3D" id="1.10.10.60">
    <property type="entry name" value="Homeodomain-like"/>
    <property type="match status" value="2"/>
</dbReference>
<evidence type="ECO:0000256" key="1">
    <source>
        <dbReference type="ARBA" id="ARBA00023015"/>
    </source>
</evidence>
<protein>
    <submittedName>
        <fullName evidence="5">Transcriptional regulator, AraC family</fullName>
    </submittedName>
</protein>
<dbReference type="SMART" id="SM00342">
    <property type="entry name" value="HTH_ARAC"/>
    <property type="match status" value="1"/>
</dbReference>
<dbReference type="InterPro" id="IPR020449">
    <property type="entry name" value="Tscrpt_reg_AraC-type_HTH"/>
</dbReference>
<organism evidence="5 6">
    <name type="scientific">Aquimarina spongiae</name>
    <dbReference type="NCBI Taxonomy" id="570521"/>
    <lineage>
        <taxon>Bacteria</taxon>
        <taxon>Pseudomonadati</taxon>
        <taxon>Bacteroidota</taxon>
        <taxon>Flavobacteriia</taxon>
        <taxon>Flavobacteriales</taxon>
        <taxon>Flavobacteriaceae</taxon>
        <taxon>Aquimarina</taxon>
    </lineage>
</organism>
<dbReference type="Pfam" id="PF12833">
    <property type="entry name" value="HTH_18"/>
    <property type="match status" value="1"/>
</dbReference>
<accession>A0A1M6HPC3</accession>
<dbReference type="SUPFAM" id="SSF46689">
    <property type="entry name" value="Homeodomain-like"/>
    <property type="match status" value="1"/>
</dbReference>
<dbReference type="Proteomes" id="UP000184432">
    <property type="component" value="Unassembled WGS sequence"/>
</dbReference>
<dbReference type="EMBL" id="FQYP01000006">
    <property type="protein sequence ID" value="SHJ24062.1"/>
    <property type="molecule type" value="Genomic_DNA"/>
</dbReference>
<dbReference type="PANTHER" id="PTHR43280:SF32">
    <property type="entry name" value="TRANSCRIPTIONAL REGULATORY PROTEIN"/>
    <property type="match status" value="1"/>
</dbReference>
<evidence type="ECO:0000256" key="2">
    <source>
        <dbReference type="ARBA" id="ARBA00023125"/>
    </source>
</evidence>
<dbReference type="PROSITE" id="PS01124">
    <property type="entry name" value="HTH_ARAC_FAMILY_2"/>
    <property type="match status" value="1"/>
</dbReference>
<keyword evidence="3" id="KW-0804">Transcription</keyword>
<reference evidence="6" key="1">
    <citation type="submission" date="2016-11" db="EMBL/GenBank/DDBJ databases">
        <authorList>
            <person name="Varghese N."/>
            <person name="Submissions S."/>
        </authorList>
    </citation>
    <scope>NUCLEOTIDE SEQUENCE [LARGE SCALE GENOMIC DNA]</scope>
    <source>
        <strain evidence="6">DSM 22623</strain>
    </source>
</reference>
<dbReference type="InterPro" id="IPR009057">
    <property type="entry name" value="Homeodomain-like_sf"/>
</dbReference>
<dbReference type="STRING" id="570521.SAMN04488508_106390"/>
<dbReference type="GO" id="GO:0043565">
    <property type="term" value="F:sequence-specific DNA binding"/>
    <property type="evidence" value="ECO:0007669"/>
    <property type="project" value="InterPro"/>
</dbReference>
<feature type="domain" description="HTH araC/xylS-type" evidence="4">
    <location>
        <begin position="187"/>
        <end position="288"/>
    </location>
</feature>
<keyword evidence="2" id="KW-0238">DNA-binding</keyword>
<proteinExistence type="predicted"/>
<keyword evidence="1" id="KW-0805">Transcription regulation</keyword>